<proteinExistence type="predicted"/>
<keyword evidence="3" id="KW-1185">Reference proteome</keyword>
<evidence type="ECO:0000256" key="1">
    <source>
        <dbReference type="SAM" id="Phobius"/>
    </source>
</evidence>
<evidence type="ECO:0000313" key="3">
    <source>
        <dbReference type="Proteomes" id="UP000017840"/>
    </source>
</evidence>
<gene>
    <name evidence="2" type="ORF">K933_04216</name>
</gene>
<organism evidence="2 3">
    <name type="scientific">Candidatus Halobonum tyrrellensis G22</name>
    <dbReference type="NCBI Taxonomy" id="1324957"/>
    <lineage>
        <taxon>Archaea</taxon>
        <taxon>Methanobacteriati</taxon>
        <taxon>Methanobacteriota</taxon>
        <taxon>Stenosarchaea group</taxon>
        <taxon>Halobacteria</taxon>
        <taxon>Halobacteriales</taxon>
        <taxon>Haloferacaceae</taxon>
        <taxon>Candidatus Halobonum</taxon>
    </lineage>
</organism>
<feature type="transmembrane region" description="Helical" evidence="1">
    <location>
        <begin position="12"/>
        <end position="42"/>
    </location>
</feature>
<keyword evidence="1" id="KW-0812">Transmembrane</keyword>
<feature type="transmembrane region" description="Helical" evidence="1">
    <location>
        <begin position="54"/>
        <end position="76"/>
    </location>
</feature>
<dbReference type="AlphaFoldDB" id="V4HFE4"/>
<dbReference type="OrthoDB" id="346079at2157"/>
<reference evidence="2 3" key="1">
    <citation type="journal article" date="2013" name="Genome Announc.">
        <title>Draft Genome Sequence of 'Candidatus Halobonum tyrrellensis' Strain G22, Isolated from the Hypersaline Waters of Lake Tyrrell, Australia.</title>
        <authorList>
            <person name="Ugalde J.A."/>
            <person name="Narasingarao P."/>
            <person name="Kuo S."/>
            <person name="Podell S."/>
            <person name="Allen E.E."/>
        </authorList>
    </citation>
    <scope>NUCLEOTIDE SEQUENCE [LARGE SCALE GENOMIC DNA]</scope>
    <source>
        <strain evidence="2 3">G22</strain>
    </source>
</reference>
<dbReference type="eggNOG" id="ENOG502N64S">
    <property type="taxonomic scope" value="Archaea"/>
</dbReference>
<dbReference type="STRING" id="1324957.K933_04216"/>
<protein>
    <submittedName>
        <fullName evidence="2">Uncharacterized protein</fullName>
    </submittedName>
</protein>
<sequence>MRVRQSVPEQLLTPISLVSLGVTVTGAVLGYIFLMLAFTLYLGLNGLPLTDTQSLLVAGTGVACLAAGYGGWRAFLAFAK</sequence>
<dbReference type="EMBL" id="ASGZ01000012">
    <property type="protein sequence ID" value="ESP89405.1"/>
    <property type="molecule type" value="Genomic_DNA"/>
</dbReference>
<dbReference type="RefSeq" id="WP_023393433.1">
    <property type="nucleotide sequence ID" value="NZ_ASGZ01000012.1"/>
</dbReference>
<comment type="caution">
    <text evidence="2">The sequence shown here is derived from an EMBL/GenBank/DDBJ whole genome shotgun (WGS) entry which is preliminary data.</text>
</comment>
<evidence type="ECO:0000313" key="2">
    <source>
        <dbReference type="EMBL" id="ESP89405.1"/>
    </source>
</evidence>
<dbReference type="Proteomes" id="UP000017840">
    <property type="component" value="Unassembled WGS sequence"/>
</dbReference>
<keyword evidence="1" id="KW-0472">Membrane</keyword>
<name>V4HFE4_9EURY</name>
<accession>V4HFE4</accession>
<dbReference type="PATRIC" id="fig|1324957.4.peg.855"/>
<keyword evidence="1" id="KW-1133">Transmembrane helix</keyword>